<sequence>MGASVEPETKIDWYASPTQLDFILSGAHEVCLMGPRGEGKTEAAIMAM</sequence>
<gene>
    <name evidence="1" type="ORF">LCGC14_2394440</name>
</gene>
<name>A0A0F9CJA2_9ZZZZ</name>
<organism evidence="1">
    <name type="scientific">marine sediment metagenome</name>
    <dbReference type="NCBI Taxonomy" id="412755"/>
    <lineage>
        <taxon>unclassified sequences</taxon>
        <taxon>metagenomes</taxon>
        <taxon>ecological metagenomes</taxon>
    </lineage>
</organism>
<proteinExistence type="predicted"/>
<dbReference type="AlphaFoldDB" id="A0A0F9CJA2"/>
<protein>
    <submittedName>
        <fullName evidence="1">Uncharacterized protein</fullName>
    </submittedName>
</protein>
<evidence type="ECO:0000313" key="1">
    <source>
        <dbReference type="EMBL" id="KKL26527.1"/>
    </source>
</evidence>
<reference evidence="1" key="1">
    <citation type="journal article" date="2015" name="Nature">
        <title>Complex archaea that bridge the gap between prokaryotes and eukaryotes.</title>
        <authorList>
            <person name="Spang A."/>
            <person name="Saw J.H."/>
            <person name="Jorgensen S.L."/>
            <person name="Zaremba-Niedzwiedzka K."/>
            <person name="Martijn J."/>
            <person name="Lind A.E."/>
            <person name="van Eijk R."/>
            <person name="Schleper C."/>
            <person name="Guy L."/>
            <person name="Ettema T.J."/>
        </authorList>
    </citation>
    <scope>NUCLEOTIDE SEQUENCE</scope>
</reference>
<dbReference type="EMBL" id="LAZR01035807">
    <property type="protein sequence ID" value="KKL26527.1"/>
    <property type="molecule type" value="Genomic_DNA"/>
</dbReference>
<feature type="non-terminal residue" evidence="1">
    <location>
        <position position="48"/>
    </location>
</feature>
<comment type="caution">
    <text evidence="1">The sequence shown here is derived from an EMBL/GenBank/DDBJ whole genome shotgun (WGS) entry which is preliminary data.</text>
</comment>
<accession>A0A0F9CJA2</accession>